<keyword evidence="1" id="KW-0812">Transmembrane</keyword>
<keyword evidence="4" id="KW-1185">Reference proteome</keyword>
<name>A0A1R1EJP2_9BACL</name>
<sequence>MLTMIRRSGKKLWRDEEGLGTLEMLLIIVVILIIALLFKKQIMELINKLLANVNKKSEEFTS</sequence>
<dbReference type="EMBL" id="MRTP01000008">
    <property type="protein sequence ID" value="OMF52043.1"/>
    <property type="molecule type" value="Genomic_DNA"/>
</dbReference>
<keyword evidence="1" id="KW-0472">Membrane</keyword>
<comment type="caution">
    <text evidence="3">The sequence shown here is derived from an EMBL/GenBank/DDBJ whole genome shotgun (WGS) entry which is preliminary data.</text>
</comment>
<dbReference type="InterPro" id="IPR031564">
    <property type="entry name" value="Flp1-like"/>
</dbReference>
<proteinExistence type="predicted"/>
<accession>A0A1R1EJP2</accession>
<dbReference type="Pfam" id="PF16982">
    <property type="entry name" value="Flp1_like"/>
    <property type="match status" value="1"/>
</dbReference>
<dbReference type="AlphaFoldDB" id="A0A1R1EJP2"/>
<dbReference type="Proteomes" id="UP000187172">
    <property type="component" value="Unassembled WGS sequence"/>
</dbReference>
<organism evidence="3 4">
    <name type="scientific">Paenibacillus rhizosphaerae</name>
    <dbReference type="NCBI Taxonomy" id="297318"/>
    <lineage>
        <taxon>Bacteria</taxon>
        <taxon>Bacillati</taxon>
        <taxon>Bacillota</taxon>
        <taxon>Bacilli</taxon>
        <taxon>Bacillales</taxon>
        <taxon>Paenibacillaceae</taxon>
        <taxon>Paenibacillus</taxon>
    </lineage>
</organism>
<evidence type="ECO:0000256" key="1">
    <source>
        <dbReference type="SAM" id="Phobius"/>
    </source>
</evidence>
<evidence type="ECO:0000313" key="3">
    <source>
        <dbReference type="EMBL" id="OMF52043.1"/>
    </source>
</evidence>
<feature type="domain" description="Putative Flagellin Flp1-like" evidence="2">
    <location>
        <begin position="11"/>
        <end position="58"/>
    </location>
</feature>
<gene>
    <name evidence="3" type="ORF">BK138_24790</name>
</gene>
<dbReference type="RefSeq" id="WP_076173469.1">
    <property type="nucleotide sequence ID" value="NZ_MRTP01000008.1"/>
</dbReference>
<keyword evidence="1" id="KW-1133">Transmembrane helix</keyword>
<evidence type="ECO:0000259" key="2">
    <source>
        <dbReference type="Pfam" id="PF16982"/>
    </source>
</evidence>
<feature type="transmembrane region" description="Helical" evidence="1">
    <location>
        <begin position="20"/>
        <end position="38"/>
    </location>
</feature>
<protein>
    <recommendedName>
        <fullName evidence="2">Putative Flagellin Flp1-like domain-containing protein</fullName>
    </recommendedName>
</protein>
<dbReference type="STRING" id="297318.BK138_24790"/>
<evidence type="ECO:0000313" key="4">
    <source>
        <dbReference type="Proteomes" id="UP000187172"/>
    </source>
</evidence>
<reference evidence="3 4" key="1">
    <citation type="submission" date="2016-11" db="EMBL/GenBank/DDBJ databases">
        <title>Paenibacillus species isolates.</title>
        <authorList>
            <person name="Beno S.M."/>
        </authorList>
    </citation>
    <scope>NUCLEOTIDE SEQUENCE [LARGE SCALE GENOMIC DNA]</scope>
    <source>
        <strain evidence="3 4">FSL R5-0378</strain>
    </source>
</reference>